<feature type="transmembrane region" description="Helical" evidence="2">
    <location>
        <begin position="110"/>
        <end position="133"/>
    </location>
</feature>
<reference evidence="3 4" key="1">
    <citation type="journal article" date="2023" name="Int. J. Syst. Evol. Microbiol.">
        <title>Arthrobacter mangrovi sp. nov., an actinobacterium isolated from the rhizosphere of a mangrove.</title>
        <authorList>
            <person name="Hamada M."/>
            <person name="Saitou S."/>
            <person name="Enomoto N."/>
            <person name="Nanri K."/>
            <person name="Hidaka K."/>
            <person name="Miura T."/>
            <person name="Tamura T."/>
        </authorList>
    </citation>
    <scope>NUCLEOTIDE SEQUENCE [LARGE SCALE GENOMIC DNA]</scope>
    <source>
        <strain evidence="3 4">NBRC 112813</strain>
    </source>
</reference>
<feature type="region of interest" description="Disordered" evidence="1">
    <location>
        <begin position="1"/>
        <end position="49"/>
    </location>
</feature>
<keyword evidence="4" id="KW-1185">Reference proteome</keyword>
<sequence length="179" mass="18604">MTAQRQPADPHESGLPPAFNPLPGPGSPGARAAGQVSVRSREQENGRRRRLTLRGWGTAAACGLVVALVGTNLHSQVWFTAGQAYPWGAAAALLFAAAVMVWVGLRTMNVLAAGLTGIIAYVLVGLMASGLFGEPLIVTATSADKELAVAIAGRIWTIGLAVMVILSVAVTAWALKPRR</sequence>
<keyword evidence="2" id="KW-0812">Transmembrane</keyword>
<dbReference type="RefSeq" id="WP_264795147.1">
    <property type="nucleotide sequence ID" value="NZ_BRVS01000005.1"/>
</dbReference>
<comment type="caution">
    <text evidence="3">The sequence shown here is derived from an EMBL/GenBank/DDBJ whole genome shotgun (WGS) entry which is preliminary data.</text>
</comment>
<keyword evidence="2" id="KW-1133">Transmembrane helix</keyword>
<dbReference type="Proteomes" id="UP001209654">
    <property type="component" value="Unassembled WGS sequence"/>
</dbReference>
<evidence type="ECO:0000256" key="1">
    <source>
        <dbReference type="SAM" id="MobiDB-lite"/>
    </source>
</evidence>
<feature type="transmembrane region" description="Helical" evidence="2">
    <location>
        <begin position="85"/>
        <end position="103"/>
    </location>
</feature>
<evidence type="ECO:0000313" key="4">
    <source>
        <dbReference type="Proteomes" id="UP001209654"/>
    </source>
</evidence>
<evidence type="ECO:0000313" key="3">
    <source>
        <dbReference type="EMBL" id="GLB67015.1"/>
    </source>
</evidence>
<evidence type="ECO:0000256" key="2">
    <source>
        <dbReference type="SAM" id="Phobius"/>
    </source>
</evidence>
<feature type="transmembrane region" description="Helical" evidence="2">
    <location>
        <begin position="153"/>
        <end position="175"/>
    </location>
</feature>
<protein>
    <submittedName>
        <fullName evidence="3">Uncharacterized protein</fullName>
    </submittedName>
</protein>
<organism evidence="3 4">
    <name type="scientific">Arthrobacter mangrovi</name>
    <dbReference type="NCBI Taxonomy" id="2966350"/>
    <lineage>
        <taxon>Bacteria</taxon>
        <taxon>Bacillati</taxon>
        <taxon>Actinomycetota</taxon>
        <taxon>Actinomycetes</taxon>
        <taxon>Micrococcales</taxon>
        <taxon>Micrococcaceae</taxon>
        <taxon>Arthrobacter</taxon>
    </lineage>
</organism>
<name>A0ABQ5MTB9_9MICC</name>
<keyword evidence="2" id="KW-0472">Membrane</keyword>
<dbReference type="EMBL" id="BRVS01000005">
    <property type="protein sequence ID" value="GLB67015.1"/>
    <property type="molecule type" value="Genomic_DNA"/>
</dbReference>
<proteinExistence type="predicted"/>
<gene>
    <name evidence="3" type="ORF">AHIS1636_14540</name>
</gene>
<feature type="transmembrane region" description="Helical" evidence="2">
    <location>
        <begin position="51"/>
        <end position="73"/>
    </location>
</feature>
<accession>A0ABQ5MTB9</accession>